<gene>
    <name evidence="1" type="ORF">C9I98_19995</name>
</gene>
<dbReference type="AlphaFoldDB" id="A0A2T3NMX8"/>
<keyword evidence="2" id="KW-1185">Reference proteome</keyword>
<proteinExistence type="predicted"/>
<accession>A0A2T3NMX8</accession>
<sequence>MLIINPDVLEANKALGYDTFKYSDECDEGASLELNGRYFNYCVMIIDKLKLLSNKHIIDFMKKTMSSQQM</sequence>
<dbReference type="Proteomes" id="UP000241771">
    <property type="component" value="Unassembled WGS sequence"/>
</dbReference>
<name>A0A2T3NMX8_9GAMM</name>
<protein>
    <submittedName>
        <fullName evidence="1">Uncharacterized protein</fullName>
    </submittedName>
</protein>
<dbReference type="EMBL" id="PYMA01000016">
    <property type="protein sequence ID" value="PSW16839.1"/>
    <property type="molecule type" value="Genomic_DNA"/>
</dbReference>
<reference evidence="1 2" key="1">
    <citation type="submission" date="2018-01" db="EMBL/GenBank/DDBJ databases">
        <title>Whole genome sequencing of Histamine producing bacteria.</title>
        <authorList>
            <person name="Butler K."/>
        </authorList>
    </citation>
    <scope>NUCLEOTIDE SEQUENCE [LARGE SCALE GENOMIC DNA]</scope>
    <source>
        <strain evidence="1 2">DSM 100436</strain>
    </source>
</reference>
<comment type="caution">
    <text evidence="1">The sequence shown here is derived from an EMBL/GenBank/DDBJ whole genome shotgun (WGS) entry which is preliminary data.</text>
</comment>
<evidence type="ECO:0000313" key="2">
    <source>
        <dbReference type="Proteomes" id="UP000241771"/>
    </source>
</evidence>
<organism evidence="1 2">
    <name type="scientific">Photobacterium sanctipauli</name>
    <dbReference type="NCBI Taxonomy" id="1342794"/>
    <lineage>
        <taxon>Bacteria</taxon>
        <taxon>Pseudomonadati</taxon>
        <taxon>Pseudomonadota</taxon>
        <taxon>Gammaproteobacteria</taxon>
        <taxon>Vibrionales</taxon>
        <taxon>Vibrionaceae</taxon>
        <taxon>Photobacterium</taxon>
    </lineage>
</organism>
<evidence type="ECO:0000313" key="1">
    <source>
        <dbReference type="EMBL" id="PSW16839.1"/>
    </source>
</evidence>